<dbReference type="HOGENOM" id="CLU_167525_0_0_5"/>
<dbReference type="eggNOG" id="ENOG502ZVPP">
    <property type="taxonomic scope" value="Bacteria"/>
</dbReference>
<dbReference type="Proteomes" id="UP000007471">
    <property type="component" value="Chromosome"/>
</dbReference>
<evidence type="ECO:0000313" key="2">
    <source>
        <dbReference type="Proteomes" id="UP000007471"/>
    </source>
</evidence>
<accession>E8TJS5</accession>
<protein>
    <submittedName>
        <fullName evidence="1">Uncharacterized protein</fullName>
    </submittedName>
</protein>
<sequence>MTNLNLSPDYYAVSDAAGLFQNGVIFHISRNRSGGSVSTPVGRFYVSRPEIPPEGYFPHCRLDCYVDDDSLSPEAAWLARVLLDKLILAGAASEPIWLSWHQSNELGGEHRGEVFDFD</sequence>
<organism evidence="1 2">
    <name type="scientific">Mesorhizobium ciceri biovar biserrulae (strain HAMBI 2942 / LMG 23838 / WSM1271)</name>
    <dbReference type="NCBI Taxonomy" id="765698"/>
    <lineage>
        <taxon>Bacteria</taxon>
        <taxon>Pseudomonadati</taxon>
        <taxon>Pseudomonadota</taxon>
        <taxon>Alphaproteobacteria</taxon>
        <taxon>Hyphomicrobiales</taxon>
        <taxon>Phyllobacteriaceae</taxon>
        <taxon>Mesorhizobium</taxon>
    </lineage>
</organism>
<proteinExistence type="predicted"/>
<evidence type="ECO:0000313" key="1">
    <source>
        <dbReference type="EMBL" id="ADV14936.1"/>
    </source>
</evidence>
<gene>
    <name evidence="1" type="ordered locus">Mesci_5929</name>
</gene>
<dbReference type="OrthoDB" id="8397338at2"/>
<dbReference type="EMBL" id="CP002447">
    <property type="protein sequence ID" value="ADV14936.1"/>
    <property type="molecule type" value="Genomic_DNA"/>
</dbReference>
<reference evidence="2" key="1">
    <citation type="submission" date="2011-01" db="EMBL/GenBank/DDBJ databases">
        <title>Complete sequence of chromosome of Mesorhizobium ciceri bv. biserrulae WSM1271.</title>
        <authorList>
            <person name="Lucas S."/>
            <person name="Copeland A."/>
            <person name="Lapidus A."/>
            <person name="Cheng J.-F."/>
            <person name="Goodwin L."/>
            <person name="Pitluck S."/>
            <person name="Teshima H."/>
            <person name="Detter J.C."/>
            <person name="Han C."/>
            <person name="Tapia R."/>
            <person name="Land M."/>
            <person name="Hauser L."/>
            <person name="Kyrpides N."/>
            <person name="Ivanova N."/>
            <person name="Nandasena K."/>
            <person name="Reeve W.G."/>
            <person name="Howieson J.G."/>
            <person name="O'Hara G."/>
            <person name="Tiwari R.P."/>
            <person name="Woyke T."/>
        </authorList>
    </citation>
    <scope>NUCLEOTIDE SEQUENCE [LARGE SCALE GENOMIC DNA]</scope>
    <source>
        <strain evidence="2">HAMBI 2942 / LMG 23838 / WSM1271</strain>
    </source>
</reference>
<dbReference type="KEGG" id="mci:Mesci_5929"/>
<dbReference type="AlphaFoldDB" id="E8TJS5"/>
<name>E8TJS5_MESCW</name>